<accession>A0A9D4WRS2</accession>
<dbReference type="SUPFAM" id="SSF48208">
    <property type="entry name" value="Six-hairpin glycosidases"/>
    <property type="match status" value="1"/>
</dbReference>
<gene>
    <name evidence="12" type="ORF">KIW84_053088</name>
</gene>
<dbReference type="FunFam" id="1.50.10.10:FF:000020">
    <property type="entry name" value="Endoglucanase"/>
    <property type="match status" value="1"/>
</dbReference>
<feature type="active site" evidence="8">
    <location>
        <position position="578"/>
    </location>
</feature>
<evidence type="ECO:0000256" key="9">
    <source>
        <dbReference type="RuleBase" id="RU361166"/>
    </source>
</evidence>
<evidence type="ECO:0000256" key="4">
    <source>
        <dbReference type="ARBA" id="ARBA00023001"/>
    </source>
</evidence>
<sequence>MHTRNLWGGSCELSPSEITSGYETSRTGDQWDKAALLDNGHHHHHHGGLDETLQSWVLERPGNDKKKHKYVDIGCMKLSHKALKWISGILFVAFCVIGLPIIVTNYLPKHHSKPIPPDNYTLALHKSLLFFNAQKSGKLPKNNGVPWRGDSGLRDGKEMGDKKGLVGGYYDAGDNVKFHFPMSFAITMLSWSVLEYKHKYVAVNEYHHARELIKWGTDYLLLTFNSSATKIDKIQAQVGGSLNGSKTPDDHYCWQKPENMDYPRPTITVFEGPDLAGEMAAALAAASIVFQDESAYSKKLVKGAETLFSFARDDGKRASYSRGQPHIEPYYNSSGYLDEYMWGGAWLFYATGNTSYISLATDPDLPQKAHAFYMKPDLSVLSWDNKLPAAMLLLTRFRMFLNPGYPYEEMLSMYHNITSLTMCSYLQQYKVFRRTKGGLIQLNHGRHQSLQYVVNAAFMASLFADYMEARGVPGWNCGPNYIPRSDLKSFATSQMDYIMGINPMNMSYIVGYGKKFPTHVHHRGASIPNNHKIYSCTDGWKWRDTPNKNPNNITGAMVGGPDCFDRFRDSTKNYSYTEPTLAGNAGLVAALVSLTKTAGSGIDINSIFTYIPPFGPKHPPPPPPWTP</sequence>
<dbReference type="InterPro" id="IPR008928">
    <property type="entry name" value="6-hairpin_glycosidase_sf"/>
</dbReference>
<keyword evidence="7 8" id="KW-0624">Polysaccharide degradation</keyword>
<comment type="catalytic activity">
    <reaction evidence="1 9">
        <text>Endohydrolysis of (1-&gt;4)-beta-D-glucosidic linkages in cellulose, lichenin and cereal beta-D-glucans.</text>
        <dbReference type="EC" id="3.2.1.4"/>
    </reaction>
</comment>
<evidence type="ECO:0000256" key="10">
    <source>
        <dbReference type="SAM" id="Phobius"/>
    </source>
</evidence>
<keyword evidence="6 8" id="KW-0326">Glycosidase</keyword>
<keyword evidence="10" id="KW-0472">Membrane</keyword>
<dbReference type="InterPro" id="IPR012341">
    <property type="entry name" value="6hp_glycosidase-like_sf"/>
</dbReference>
<dbReference type="InterPro" id="IPR033126">
    <property type="entry name" value="Glyco_hydro_9_Asp/Glu_AS"/>
</dbReference>
<evidence type="ECO:0000256" key="3">
    <source>
        <dbReference type="ARBA" id="ARBA00022801"/>
    </source>
</evidence>
<evidence type="ECO:0000259" key="11">
    <source>
        <dbReference type="Pfam" id="PF00759"/>
    </source>
</evidence>
<dbReference type="Gramene" id="Psat05G0308800-T1">
    <property type="protein sequence ID" value="KAI5406609.1"/>
    <property type="gene ID" value="KIW84_053088"/>
</dbReference>
<dbReference type="EMBL" id="JAMSHJ010000005">
    <property type="protein sequence ID" value="KAI5406609.1"/>
    <property type="molecule type" value="Genomic_DNA"/>
</dbReference>
<feature type="domain" description="Glycoside hydrolase family 9" evidence="11">
    <location>
        <begin position="120"/>
        <end position="591"/>
    </location>
</feature>
<keyword evidence="4 9" id="KW-0136">Cellulose degradation</keyword>
<reference evidence="12 13" key="1">
    <citation type="journal article" date="2022" name="Nat. Genet.">
        <title>Improved pea reference genome and pan-genome highlight genomic features and evolutionary characteristics.</title>
        <authorList>
            <person name="Yang T."/>
            <person name="Liu R."/>
            <person name="Luo Y."/>
            <person name="Hu S."/>
            <person name="Wang D."/>
            <person name="Wang C."/>
            <person name="Pandey M.K."/>
            <person name="Ge S."/>
            <person name="Xu Q."/>
            <person name="Li N."/>
            <person name="Li G."/>
            <person name="Huang Y."/>
            <person name="Saxena R.K."/>
            <person name="Ji Y."/>
            <person name="Li M."/>
            <person name="Yan X."/>
            <person name="He Y."/>
            <person name="Liu Y."/>
            <person name="Wang X."/>
            <person name="Xiang C."/>
            <person name="Varshney R.K."/>
            <person name="Ding H."/>
            <person name="Gao S."/>
            <person name="Zong X."/>
        </authorList>
    </citation>
    <scope>NUCLEOTIDE SEQUENCE [LARGE SCALE GENOMIC DNA]</scope>
    <source>
        <strain evidence="12 13">cv. Zhongwan 6</strain>
    </source>
</reference>
<dbReference type="AlphaFoldDB" id="A0A9D4WRS2"/>
<evidence type="ECO:0000256" key="2">
    <source>
        <dbReference type="ARBA" id="ARBA00007072"/>
    </source>
</evidence>
<evidence type="ECO:0000313" key="12">
    <source>
        <dbReference type="EMBL" id="KAI5406609.1"/>
    </source>
</evidence>
<keyword evidence="5 8" id="KW-0119">Carbohydrate metabolism</keyword>
<protein>
    <recommendedName>
        <fullName evidence="9">Endoglucanase</fullName>
        <ecNumber evidence="9">3.2.1.4</ecNumber>
    </recommendedName>
</protein>
<evidence type="ECO:0000256" key="6">
    <source>
        <dbReference type="ARBA" id="ARBA00023295"/>
    </source>
</evidence>
<evidence type="ECO:0000313" key="13">
    <source>
        <dbReference type="Proteomes" id="UP001058974"/>
    </source>
</evidence>
<comment type="similarity">
    <text evidence="2 8 9">Belongs to the glycosyl hydrolase 9 (cellulase E) family.</text>
</comment>
<keyword evidence="13" id="KW-1185">Reference proteome</keyword>
<feature type="active site" evidence="8">
    <location>
        <position position="569"/>
    </location>
</feature>
<evidence type="ECO:0000256" key="1">
    <source>
        <dbReference type="ARBA" id="ARBA00000966"/>
    </source>
</evidence>
<evidence type="ECO:0000256" key="7">
    <source>
        <dbReference type="ARBA" id="ARBA00023326"/>
    </source>
</evidence>
<dbReference type="EC" id="3.2.1.4" evidence="9"/>
<dbReference type="InterPro" id="IPR001701">
    <property type="entry name" value="Glyco_hydro_9"/>
</dbReference>
<dbReference type="Gramene" id="Psat5g105400.1">
    <property type="protein sequence ID" value="Psat5g105400.1.cds"/>
    <property type="gene ID" value="Psat5g105400"/>
</dbReference>
<dbReference type="OrthoDB" id="10257085at2759"/>
<evidence type="ECO:0000256" key="8">
    <source>
        <dbReference type="PROSITE-ProRule" id="PRU10060"/>
    </source>
</evidence>
<comment type="caution">
    <text evidence="12">The sequence shown here is derived from an EMBL/GenBank/DDBJ whole genome shotgun (WGS) entry which is preliminary data.</text>
</comment>
<keyword evidence="10" id="KW-0812">Transmembrane</keyword>
<name>A0A9D4WRS2_PEA</name>
<feature type="transmembrane region" description="Helical" evidence="10">
    <location>
        <begin position="85"/>
        <end position="107"/>
    </location>
</feature>
<proteinExistence type="inferred from homology"/>
<dbReference type="GO" id="GO:0030245">
    <property type="term" value="P:cellulose catabolic process"/>
    <property type="evidence" value="ECO:0007669"/>
    <property type="project" value="UniProtKB-KW"/>
</dbReference>
<keyword evidence="10" id="KW-1133">Transmembrane helix</keyword>
<dbReference type="PANTHER" id="PTHR22298">
    <property type="entry name" value="ENDO-1,4-BETA-GLUCANASE"/>
    <property type="match status" value="1"/>
</dbReference>
<dbReference type="Pfam" id="PF00759">
    <property type="entry name" value="Glyco_hydro_9"/>
    <property type="match status" value="1"/>
</dbReference>
<dbReference type="GO" id="GO:0008810">
    <property type="term" value="F:cellulase activity"/>
    <property type="evidence" value="ECO:0007669"/>
    <property type="project" value="UniProtKB-EC"/>
</dbReference>
<dbReference type="Gene3D" id="1.50.10.10">
    <property type="match status" value="1"/>
</dbReference>
<dbReference type="PROSITE" id="PS00698">
    <property type="entry name" value="GH9_3"/>
    <property type="match status" value="1"/>
</dbReference>
<evidence type="ECO:0000256" key="5">
    <source>
        <dbReference type="ARBA" id="ARBA00023277"/>
    </source>
</evidence>
<dbReference type="Proteomes" id="UP001058974">
    <property type="component" value="Chromosome 5"/>
</dbReference>
<organism evidence="12 13">
    <name type="scientific">Pisum sativum</name>
    <name type="common">Garden pea</name>
    <name type="synonym">Lathyrus oleraceus</name>
    <dbReference type="NCBI Taxonomy" id="3888"/>
    <lineage>
        <taxon>Eukaryota</taxon>
        <taxon>Viridiplantae</taxon>
        <taxon>Streptophyta</taxon>
        <taxon>Embryophyta</taxon>
        <taxon>Tracheophyta</taxon>
        <taxon>Spermatophyta</taxon>
        <taxon>Magnoliopsida</taxon>
        <taxon>eudicotyledons</taxon>
        <taxon>Gunneridae</taxon>
        <taxon>Pentapetalae</taxon>
        <taxon>rosids</taxon>
        <taxon>fabids</taxon>
        <taxon>Fabales</taxon>
        <taxon>Fabaceae</taxon>
        <taxon>Papilionoideae</taxon>
        <taxon>50 kb inversion clade</taxon>
        <taxon>NPAAA clade</taxon>
        <taxon>Hologalegina</taxon>
        <taxon>IRL clade</taxon>
        <taxon>Fabeae</taxon>
        <taxon>Lathyrus</taxon>
    </lineage>
</organism>
<keyword evidence="3 8" id="KW-0378">Hydrolase</keyword>